<reference evidence="2" key="1">
    <citation type="journal article" date="2019" name="Int. J. Syst. Evol. Microbiol.">
        <title>The Global Catalogue of Microorganisms (GCM) 10K type strain sequencing project: providing services to taxonomists for standard genome sequencing and annotation.</title>
        <authorList>
            <consortium name="The Broad Institute Genomics Platform"/>
            <consortium name="The Broad Institute Genome Sequencing Center for Infectious Disease"/>
            <person name="Wu L."/>
            <person name="Ma J."/>
        </authorList>
    </citation>
    <scope>NUCLEOTIDE SEQUENCE [LARGE SCALE GENOMIC DNA]</scope>
    <source>
        <strain evidence="2">JCM 18306</strain>
    </source>
</reference>
<evidence type="ECO:0000313" key="2">
    <source>
        <dbReference type="Proteomes" id="UP001499878"/>
    </source>
</evidence>
<organism evidence="1 2">
    <name type="scientific">Streptomyces thinghirensis</name>
    <dbReference type="NCBI Taxonomy" id="551547"/>
    <lineage>
        <taxon>Bacteria</taxon>
        <taxon>Bacillati</taxon>
        <taxon>Actinomycetota</taxon>
        <taxon>Actinomycetes</taxon>
        <taxon>Kitasatosporales</taxon>
        <taxon>Streptomycetaceae</taxon>
        <taxon>Streptomyces</taxon>
    </lineage>
</organism>
<evidence type="ECO:0000313" key="1">
    <source>
        <dbReference type="EMBL" id="GAA5206416.1"/>
    </source>
</evidence>
<dbReference type="Proteomes" id="UP001499878">
    <property type="component" value="Unassembled WGS sequence"/>
</dbReference>
<comment type="caution">
    <text evidence="1">The sequence shown here is derived from an EMBL/GenBank/DDBJ whole genome shotgun (WGS) entry which is preliminary data.</text>
</comment>
<proteinExistence type="predicted"/>
<dbReference type="EMBL" id="BAABJR010000004">
    <property type="protein sequence ID" value="GAA5206416.1"/>
    <property type="molecule type" value="Genomic_DNA"/>
</dbReference>
<evidence type="ECO:0008006" key="3">
    <source>
        <dbReference type="Google" id="ProtNLM"/>
    </source>
</evidence>
<protein>
    <recommendedName>
        <fullName evidence="3">DUF2550 family protein</fullName>
    </recommendedName>
</protein>
<sequence>MVWLGLAALVSVIVIVVFVRRRWGPCMQVSRATLRRDGLDGNARLVRSVARRVYPVRLVGIGGPAHRLDLTLIDDNPQLDVCGVPARQLTPLVGRETYLVYHPVWAEIWLRTGMWSVRRVVALPREELLKEFDFIMHDPDGLGAEHKRYSKSVGTIQITVTARLHLYLEVLVKPLPARPGPGSSGRGFA</sequence>
<accession>A0ABP9T199</accession>
<keyword evidence="2" id="KW-1185">Reference proteome</keyword>
<gene>
    <name evidence="1" type="ORF">GCM10023323_17810</name>
</gene>
<name>A0ABP9T199_9ACTN</name>